<gene>
    <name evidence="2" type="ORF">IP90_00902</name>
</gene>
<dbReference type="EMBL" id="VLKN01000002">
    <property type="protein sequence ID" value="TWI04766.1"/>
    <property type="molecule type" value="Genomic_DNA"/>
</dbReference>
<keyword evidence="3" id="KW-1185">Reference proteome</keyword>
<name>A0A562LB30_9GAMM</name>
<comment type="caution">
    <text evidence="2">The sequence shown here is derived from an EMBL/GenBank/DDBJ whole genome shotgun (WGS) entry which is preliminary data.</text>
</comment>
<evidence type="ECO:0000313" key="3">
    <source>
        <dbReference type="Proteomes" id="UP000315167"/>
    </source>
</evidence>
<proteinExistence type="predicted"/>
<organism evidence="2 3">
    <name type="scientific">Luteimonas cucumeris</name>
    <dbReference type="NCBI Taxonomy" id="985012"/>
    <lineage>
        <taxon>Bacteria</taxon>
        <taxon>Pseudomonadati</taxon>
        <taxon>Pseudomonadota</taxon>
        <taxon>Gammaproteobacteria</taxon>
        <taxon>Lysobacterales</taxon>
        <taxon>Lysobacteraceae</taxon>
        <taxon>Luteimonas</taxon>
    </lineage>
</organism>
<evidence type="ECO:0000256" key="1">
    <source>
        <dbReference type="SAM" id="MobiDB-lite"/>
    </source>
</evidence>
<sequence length="221" mass="23977">MNRIVSMIGDTALLGIGFPAYPQQARSGDSDAGKESTADMATPAELPPTQGNDMSNHAWDKILLFAAMAWLPAISGCAREPEQASLSTTIFNYSDEHLAGVWMNGKHVGFGEDAVKPGDVNGGGAMCCIKLTSGLREVDVKVKTVKDTYTARAQIEQPWTKYATYAIVHVLPKRKIIVEIAPGMSFPRKDLLDQRLSELGIKPEAEYPLHMMNSGPSIDLD</sequence>
<protein>
    <submittedName>
        <fullName evidence="2">Uncharacterized protein DUF3304</fullName>
    </submittedName>
</protein>
<accession>A0A562LB30</accession>
<feature type="compositionally biased region" description="Basic and acidic residues" evidence="1">
    <location>
        <begin position="28"/>
        <end position="37"/>
    </location>
</feature>
<dbReference type="AlphaFoldDB" id="A0A562LB30"/>
<dbReference type="Proteomes" id="UP000315167">
    <property type="component" value="Unassembled WGS sequence"/>
</dbReference>
<feature type="region of interest" description="Disordered" evidence="1">
    <location>
        <begin position="24"/>
        <end position="51"/>
    </location>
</feature>
<reference evidence="2 3" key="1">
    <citation type="journal article" date="2015" name="Stand. Genomic Sci.">
        <title>Genomic Encyclopedia of Bacterial and Archaeal Type Strains, Phase III: the genomes of soil and plant-associated and newly described type strains.</title>
        <authorList>
            <person name="Whitman W.B."/>
            <person name="Woyke T."/>
            <person name="Klenk H.P."/>
            <person name="Zhou Y."/>
            <person name="Lilburn T.G."/>
            <person name="Beck B.J."/>
            <person name="De Vos P."/>
            <person name="Vandamme P."/>
            <person name="Eisen J.A."/>
            <person name="Garrity G."/>
            <person name="Hugenholtz P."/>
            <person name="Kyrpides N.C."/>
        </authorList>
    </citation>
    <scope>NUCLEOTIDE SEQUENCE [LARGE SCALE GENOMIC DNA]</scope>
    <source>
        <strain evidence="2 3">CGMCC 1.10821</strain>
    </source>
</reference>
<evidence type="ECO:0000313" key="2">
    <source>
        <dbReference type="EMBL" id="TWI04766.1"/>
    </source>
</evidence>